<proteinExistence type="predicted"/>
<evidence type="ECO:0000313" key="2">
    <source>
        <dbReference type="EMBL" id="KAG2213417.1"/>
    </source>
</evidence>
<evidence type="ECO:0000256" key="1">
    <source>
        <dbReference type="SAM" id="MobiDB-lite"/>
    </source>
</evidence>
<organism evidence="2 3">
    <name type="scientific">Mucor saturninus</name>
    <dbReference type="NCBI Taxonomy" id="64648"/>
    <lineage>
        <taxon>Eukaryota</taxon>
        <taxon>Fungi</taxon>
        <taxon>Fungi incertae sedis</taxon>
        <taxon>Mucoromycota</taxon>
        <taxon>Mucoromycotina</taxon>
        <taxon>Mucoromycetes</taxon>
        <taxon>Mucorales</taxon>
        <taxon>Mucorineae</taxon>
        <taxon>Mucoraceae</taxon>
        <taxon>Mucor</taxon>
    </lineage>
</organism>
<comment type="caution">
    <text evidence="2">The sequence shown here is derived from an EMBL/GenBank/DDBJ whole genome shotgun (WGS) entry which is preliminary data.</text>
</comment>
<name>A0A8H7RNI8_9FUNG</name>
<accession>A0A8H7RNI8</accession>
<evidence type="ECO:0000313" key="3">
    <source>
        <dbReference type="Proteomes" id="UP000603453"/>
    </source>
</evidence>
<feature type="compositionally biased region" description="Polar residues" evidence="1">
    <location>
        <begin position="219"/>
        <end position="239"/>
    </location>
</feature>
<dbReference type="OrthoDB" id="10671393at2759"/>
<dbReference type="EMBL" id="JAEPRD010000003">
    <property type="protein sequence ID" value="KAG2213417.1"/>
    <property type="molecule type" value="Genomic_DNA"/>
</dbReference>
<keyword evidence="3" id="KW-1185">Reference proteome</keyword>
<gene>
    <name evidence="2" type="ORF">INT47_009090</name>
</gene>
<protein>
    <submittedName>
        <fullName evidence="2">Uncharacterized protein</fullName>
    </submittedName>
</protein>
<feature type="compositionally biased region" description="Low complexity" evidence="1">
    <location>
        <begin position="179"/>
        <end position="198"/>
    </location>
</feature>
<sequence length="306" mass="33683">MHSSADTLPVTKKDTGPMTAVLPINNLIDQSFEPDSTQLLSSNQLDKSIDDTITTNAVTPILAQDQLINDVKLHVIPLPTMQTKDIVQQPEEAIPLIQDEHISSTAATSTTITPPVESSDSKEQFYSDLVKKDSNLMSLSDNLQRIFDEPATPLPLQKSDVIHSRPISVQHSLEEMNTTTTPALTPPHLSSASSRRSSVTTMGGKLHTAVQRISRIGSRHSQTEPSQQQQTIDPSTSPSIKKRNRFSTLSRLGRKKSTISTLSDHDNHNQKPEIPSVQVPKKSRGLRNTIKRTGKKLTSLLTPNRT</sequence>
<dbReference type="Proteomes" id="UP000603453">
    <property type="component" value="Unassembled WGS sequence"/>
</dbReference>
<reference evidence="2" key="1">
    <citation type="submission" date="2020-12" db="EMBL/GenBank/DDBJ databases">
        <title>Metabolic potential, ecology and presence of endohyphal bacteria is reflected in genomic diversity of Mucoromycotina.</title>
        <authorList>
            <person name="Muszewska A."/>
            <person name="Okrasinska A."/>
            <person name="Steczkiewicz K."/>
            <person name="Drgas O."/>
            <person name="Orlowska M."/>
            <person name="Perlinska-Lenart U."/>
            <person name="Aleksandrzak-Piekarczyk T."/>
            <person name="Szatraj K."/>
            <person name="Zielenkiewicz U."/>
            <person name="Pilsyk S."/>
            <person name="Malc E."/>
            <person name="Mieczkowski P."/>
            <person name="Kruszewska J.S."/>
            <person name="Biernat P."/>
            <person name="Pawlowska J."/>
        </authorList>
    </citation>
    <scope>NUCLEOTIDE SEQUENCE</scope>
    <source>
        <strain evidence="2">WA0000017839</strain>
    </source>
</reference>
<feature type="region of interest" description="Disordered" evidence="1">
    <location>
        <begin position="179"/>
        <end position="285"/>
    </location>
</feature>
<dbReference type="AlphaFoldDB" id="A0A8H7RNI8"/>